<evidence type="ECO:0000313" key="10">
    <source>
        <dbReference type="EMBL" id="BAE84798.1"/>
    </source>
</evidence>
<dbReference type="SFLD" id="SFLDG01118">
    <property type="entry name" value="activating_enzymes__group_2"/>
    <property type="match status" value="1"/>
</dbReference>
<feature type="domain" description="Radical SAM core" evidence="9">
    <location>
        <begin position="57"/>
        <end position="284"/>
    </location>
</feature>
<protein>
    <submittedName>
        <fullName evidence="10">Putative pyruvate-formate lyase-activating enzyme</fullName>
    </submittedName>
</protein>
<dbReference type="Pfam" id="PF04055">
    <property type="entry name" value="Radical_SAM"/>
    <property type="match status" value="1"/>
</dbReference>
<dbReference type="InterPro" id="IPR017896">
    <property type="entry name" value="4Fe4S_Fe-S-bd"/>
</dbReference>
<dbReference type="eggNOG" id="COG1180">
    <property type="taxonomic scope" value="Bacteria"/>
</dbReference>
<dbReference type="SUPFAM" id="SSF102114">
    <property type="entry name" value="Radical SAM enzymes"/>
    <property type="match status" value="1"/>
</dbReference>
<keyword evidence="6" id="KW-0411">Iron-sulfur</keyword>
<evidence type="ECO:0000256" key="1">
    <source>
        <dbReference type="ARBA" id="ARBA00001966"/>
    </source>
</evidence>
<dbReference type="AlphaFoldDB" id="Q24T44"/>
<dbReference type="KEGG" id="dsy:DSY3009"/>
<keyword evidence="2" id="KW-0004">4Fe-4S</keyword>
<dbReference type="RefSeq" id="WP_011460778.1">
    <property type="nucleotide sequence ID" value="NC_007907.1"/>
</dbReference>
<evidence type="ECO:0000256" key="3">
    <source>
        <dbReference type="ARBA" id="ARBA00022691"/>
    </source>
</evidence>
<evidence type="ECO:0000313" key="11">
    <source>
        <dbReference type="Proteomes" id="UP000001946"/>
    </source>
</evidence>
<reference evidence="10 11" key="1">
    <citation type="journal article" date="2006" name="J. Bacteriol.">
        <title>Complete genome sequence of the dehalorespiring bacterium Desulfitobacterium hafniense Y51 and comparison with Dehalococcoides ethenogenes 195.</title>
        <authorList>
            <person name="Nonaka H."/>
            <person name="Keresztes G."/>
            <person name="Shinoda Y."/>
            <person name="Ikenaga Y."/>
            <person name="Abe M."/>
            <person name="Naito K."/>
            <person name="Inatomi K."/>
            <person name="Furukawa K."/>
            <person name="Inui M."/>
            <person name="Yukawa H."/>
        </authorList>
    </citation>
    <scope>NUCLEOTIDE SEQUENCE [LARGE SCALE GENOMIC DNA]</scope>
    <source>
        <strain evidence="10 11">Y51</strain>
    </source>
</reference>
<dbReference type="SUPFAM" id="SSF54862">
    <property type="entry name" value="4Fe-4S ferredoxins"/>
    <property type="match status" value="1"/>
</dbReference>
<dbReference type="SFLD" id="SFLDG01066">
    <property type="entry name" value="organic_radical-activating_enz"/>
    <property type="match status" value="1"/>
</dbReference>
<evidence type="ECO:0000259" key="8">
    <source>
        <dbReference type="PROSITE" id="PS51379"/>
    </source>
</evidence>
<dbReference type="GO" id="GO:0046872">
    <property type="term" value="F:metal ion binding"/>
    <property type="evidence" value="ECO:0007669"/>
    <property type="project" value="UniProtKB-KW"/>
</dbReference>
<dbReference type="STRING" id="138119.DSY3009"/>
<gene>
    <name evidence="10" type="ordered locus">DSY3009</name>
</gene>
<dbReference type="InterPro" id="IPR040074">
    <property type="entry name" value="BssD/PflA/YjjW"/>
</dbReference>
<evidence type="ECO:0000256" key="7">
    <source>
        <dbReference type="ARBA" id="ARBA00047365"/>
    </source>
</evidence>
<keyword evidence="4" id="KW-0479">Metal-binding</keyword>
<keyword evidence="5" id="KW-0408">Iron</keyword>
<accession>Q24T44</accession>
<dbReference type="Gene3D" id="3.30.70.20">
    <property type="match status" value="1"/>
</dbReference>
<dbReference type="HOGENOM" id="CLU_058969_0_0_9"/>
<keyword evidence="10" id="KW-0456">Lyase</keyword>
<feature type="domain" description="4Fe-4S ferredoxin-type" evidence="8">
    <location>
        <begin position="63"/>
        <end position="92"/>
    </location>
</feature>
<keyword evidence="3" id="KW-0949">S-adenosyl-L-methionine</keyword>
<dbReference type="InterPro" id="IPR058240">
    <property type="entry name" value="rSAM_sf"/>
</dbReference>
<comment type="catalytic activity">
    <reaction evidence="7">
        <text>glycyl-[protein] + reduced [flavodoxin] + S-adenosyl-L-methionine = glycin-2-yl radical-[protein] + semiquinone [flavodoxin] + 5'-deoxyadenosine + L-methionine + H(+)</text>
        <dbReference type="Rhea" id="RHEA:61976"/>
        <dbReference type="Rhea" id="RHEA-COMP:10622"/>
        <dbReference type="Rhea" id="RHEA-COMP:14480"/>
        <dbReference type="Rhea" id="RHEA-COMP:15993"/>
        <dbReference type="Rhea" id="RHEA-COMP:15994"/>
        <dbReference type="ChEBI" id="CHEBI:15378"/>
        <dbReference type="ChEBI" id="CHEBI:17319"/>
        <dbReference type="ChEBI" id="CHEBI:29947"/>
        <dbReference type="ChEBI" id="CHEBI:32722"/>
        <dbReference type="ChEBI" id="CHEBI:57618"/>
        <dbReference type="ChEBI" id="CHEBI:57844"/>
        <dbReference type="ChEBI" id="CHEBI:59789"/>
        <dbReference type="ChEBI" id="CHEBI:140311"/>
    </reaction>
</comment>
<evidence type="ECO:0000259" key="9">
    <source>
        <dbReference type="PROSITE" id="PS51918"/>
    </source>
</evidence>
<evidence type="ECO:0000256" key="5">
    <source>
        <dbReference type="ARBA" id="ARBA00023004"/>
    </source>
</evidence>
<dbReference type="CDD" id="cd01335">
    <property type="entry name" value="Radical_SAM"/>
    <property type="match status" value="1"/>
</dbReference>
<dbReference type="PROSITE" id="PS51918">
    <property type="entry name" value="RADICAL_SAM"/>
    <property type="match status" value="1"/>
</dbReference>
<proteinExistence type="predicted"/>
<dbReference type="EMBL" id="AP008230">
    <property type="protein sequence ID" value="BAE84798.1"/>
    <property type="molecule type" value="Genomic_DNA"/>
</dbReference>
<dbReference type="NCBIfam" id="TIGR02494">
    <property type="entry name" value="PFLE_PFLC"/>
    <property type="match status" value="1"/>
</dbReference>
<keyword evidence="10" id="KW-0670">Pyruvate</keyword>
<dbReference type="Proteomes" id="UP000001946">
    <property type="component" value="Chromosome"/>
</dbReference>
<dbReference type="InterPro" id="IPR007197">
    <property type="entry name" value="rSAM"/>
</dbReference>
<dbReference type="PROSITE" id="PS00198">
    <property type="entry name" value="4FE4S_FER_1"/>
    <property type="match status" value="1"/>
</dbReference>
<dbReference type="GO" id="GO:0051539">
    <property type="term" value="F:4 iron, 4 sulfur cluster binding"/>
    <property type="evidence" value="ECO:0007669"/>
    <property type="project" value="UniProtKB-KW"/>
</dbReference>
<dbReference type="PANTHER" id="PTHR30352">
    <property type="entry name" value="PYRUVATE FORMATE-LYASE-ACTIVATING ENZYME"/>
    <property type="match status" value="1"/>
</dbReference>
<evidence type="ECO:0000256" key="4">
    <source>
        <dbReference type="ARBA" id="ARBA00022723"/>
    </source>
</evidence>
<dbReference type="SFLD" id="SFLDS00029">
    <property type="entry name" value="Radical_SAM"/>
    <property type="match status" value="1"/>
</dbReference>
<dbReference type="PIRSF" id="PIRSF000371">
    <property type="entry name" value="PFL_act_enz"/>
    <property type="match status" value="1"/>
</dbReference>
<keyword evidence="11" id="KW-1185">Reference proteome</keyword>
<dbReference type="PROSITE" id="PS51379">
    <property type="entry name" value="4FE4S_FER_2"/>
    <property type="match status" value="2"/>
</dbReference>
<dbReference type="InterPro" id="IPR017900">
    <property type="entry name" value="4Fe4S_Fe_S_CS"/>
</dbReference>
<organism evidence="10 11">
    <name type="scientific">Desulfitobacterium hafniense (strain Y51)</name>
    <dbReference type="NCBI Taxonomy" id="138119"/>
    <lineage>
        <taxon>Bacteria</taxon>
        <taxon>Bacillati</taxon>
        <taxon>Bacillota</taxon>
        <taxon>Clostridia</taxon>
        <taxon>Eubacteriales</taxon>
        <taxon>Desulfitobacteriaceae</taxon>
        <taxon>Desulfitobacterium</taxon>
    </lineage>
</organism>
<dbReference type="Gene3D" id="3.80.30.10">
    <property type="entry name" value="pyruvate-formate lyase- activating enzyme"/>
    <property type="match status" value="1"/>
</dbReference>
<feature type="domain" description="4Fe-4S ferredoxin-type" evidence="8">
    <location>
        <begin position="21"/>
        <end position="53"/>
    </location>
</feature>
<dbReference type="InterPro" id="IPR034457">
    <property type="entry name" value="Organic_radical-activating"/>
</dbReference>
<dbReference type="GO" id="GO:0016491">
    <property type="term" value="F:oxidoreductase activity"/>
    <property type="evidence" value="ECO:0007669"/>
    <property type="project" value="InterPro"/>
</dbReference>
<evidence type="ECO:0000256" key="2">
    <source>
        <dbReference type="ARBA" id="ARBA00022485"/>
    </source>
</evidence>
<sequence length="288" mass="32249">MKGCDLSCVWCHSPESQGFGPDLAFVQSRCIGMESCGECQRRCEYGAITKCEAPEGPGKEPVTYPSVDRDKCTLCLKCTSVCPSKALYNTQRLVSVEECMEVIRHDKKYYENSGGGVTISGGEPMSQFDFCMALAKTCKEEGYHVALDTSGYAPTKQFLDILPYIDLFLYDLKHMDSERCHSLVGAFNEVILDNAVMLSKVGARFQIRIPIIPHLNDSEQNIRAAAAFCLDIRDSIDLVQLLPFHTMGENKYIQIGKKYHAHVNPPDNVFMQKQLKLFKRLGLPVRIG</sequence>
<evidence type="ECO:0000256" key="6">
    <source>
        <dbReference type="ARBA" id="ARBA00023014"/>
    </source>
</evidence>
<dbReference type="InterPro" id="IPR012839">
    <property type="entry name" value="Organic_radical_activase"/>
</dbReference>
<dbReference type="GO" id="GO:0016829">
    <property type="term" value="F:lyase activity"/>
    <property type="evidence" value="ECO:0007669"/>
    <property type="project" value="UniProtKB-KW"/>
</dbReference>
<comment type="cofactor">
    <cofactor evidence="1">
        <name>[4Fe-4S] cluster</name>
        <dbReference type="ChEBI" id="CHEBI:49883"/>
    </cofactor>
</comment>
<dbReference type="PANTHER" id="PTHR30352:SF4">
    <property type="entry name" value="PYRUVATE FORMATE-LYASE 2-ACTIVATING ENZYME"/>
    <property type="match status" value="1"/>
</dbReference>
<name>Q24T44_DESHY</name>